<organism evidence="3 4">
    <name type="scientific">Microbacterium tenebrionis</name>
    <dbReference type="NCBI Taxonomy" id="2830665"/>
    <lineage>
        <taxon>Bacteria</taxon>
        <taxon>Bacillati</taxon>
        <taxon>Actinomycetota</taxon>
        <taxon>Actinomycetes</taxon>
        <taxon>Micrococcales</taxon>
        <taxon>Microbacteriaceae</taxon>
        <taxon>Microbacterium</taxon>
    </lineage>
</organism>
<evidence type="ECO:0000256" key="1">
    <source>
        <dbReference type="ARBA" id="ARBA00022723"/>
    </source>
</evidence>
<dbReference type="GO" id="GO:0005975">
    <property type="term" value="P:carbohydrate metabolic process"/>
    <property type="evidence" value="ECO:0007669"/>
    <property type="project" value="InterPro"/>
</dbReference>
<sequence>MRIAGSLWSVPEGARLATALRLRDAGLRHLHWDTTDGRFAAAGGFSPEAAAALAAASGLEAEAHVMAHRSAQDVDAWADFCDLVIVHLESDDWKSALDRVVRRGARPGLAVSPQTDAATVPSDVAVLCMSIVPGQAGSAFDHGVLAKLDTLRTASPDRLLGVDGGVRREHADALARAGADWVVVGTDLVFDGEAAWADLLER</sequence>
<dbReference type="SUPFAM" id="SSF51366">
    <property type="entry name" value="Ribulose-phoshate binding barrel"/>
    <property type="match status" value="1"/>
</dbReference>
<dbReference type="Pfam" id="PF00834">
    <property type="entry name" value="Ribul_P_3_epim"/>
    <property type="match status" value="1"/>
</dbReference>
<protein>
    <recommendedName>
        <fullName evidence="5">Ribulose-phosphate 3-epimerase</fullName>
    </recommendedName>
</protein>
<keyword evidence="2" id="KW-0413">Isomerase</keyword>
<accession>A0A9X1LMG7</accession>
<dbReference type="InterPro" id="IPR000056">
    <property type="entry name" value="Ribul_P_3_epim-like"/>
</dbReference>
<keyword evidence="1" id="KW-0479">Metal-binding</keyword>
<dbReference type="RefSeq" id="WP_227529613.1">
    <property type="nucleotide sequence ID" value="NZ_JAGTTM010000001.1"/>
</dbReference>
<name>A0A9X1LMG7_9MICO</name>
<dbReference type="InterPro" id="IPR013785">
    <property type="entry name" value="Aldolase_TIM"/>
</dbReference>
<dbReference type="InterPro" id="IPR011060">
    <property type="entry name" value="RibuloseP-bd_barrel"/>
</dbReference>
<evidence type="ECO:0000313" key="4">
    <source>
        <dbReference type="Proteomes" id="UP001139289"/>
    </source>
</evidence>
<evidence type="ECO:0008006" key="5">
    <source>
        <dbReference type="Google" id="ProtNLM"/>
    </source>
</evidence>
<evidence type="ECO:0000256" key="2">
    <source>
        <dbReference type="ARBA" id="ARBA00023235"/>
    </source>
</evidence>
<keyword evidence="4" id="KW-1185">Reference proteome</keyword>
<dbReference type="PANTHER" id="PTHR11749">
    <property type="entry name" value="RIBULOSE-5-PHOSPHATE-3-EPIMERASE"/>
    <property type="match status" value="1"/>
</dbReference>
<evidence type="ECO:0000313" key="3">
    <source>
        <dbReference type="EMBL" id="MCC2028322.1"/>
    </source>
</evidence>
<dbReference type="EMBL" id="JAGTTM010000001">
    <property type="protein sequence ID" value="MCC2028322.1"/>
    <property type="molecule type" value="Genomic_DNA"/>
</dbReference>
<gene>
    <name evidence="3" type="ORF">KEC56_02055</name>
</gene>
<proteinExistence type="predicted"/>
<dbReference type="GO" id="GO:0016857">
    <property type="term" value="F:racemase and epimerase activity, acting on carbohydrates and derivatives"/>
    <property type="evidence" value="ECO:0007669"/>
    <property type="project" value="InterPro"/>
</dbReference>
<reference evidence="3" key="1">
    <citation type="submission" date="2021-04" db="EMBL/GenBank/DDBJ databases">
        <title>Microbacterium tenobrionis sp. nov. and Microbacterium allomyrinae sp. nov., isolated from larvae of Tenobrio molitor and Allomyrina dichotoma, respectively.</title>
        <authorList>
            <person name="Lee S.D."/>
        </authorList>
    </citation>
    <scope>NUCLEOTIDE SEQUENCE</scope>
    <source>
        <strain evidence="3">YMB-B2</strain>
    </source>
</reference>
<dbReference type="GO" id="GO:0046872">
    <property type="term" value="F:metal ion binding"/>
    <property type="evidence" value="ECO:0007669"/>
    <property type="project" value="UniProtKB-KW"/>
</dbReference>
<dbReference type="AlphaFoldDB" id="A0A9X1LMG7"/>
<comment type="caution">
    <text evidence="3">The sequence shown here is derived from an EMBL/GenBank/DDBJ whole genome shotgun (WGS) entry which is preliminary data.</text>
</comment>
<dbReference type="Gene3D" id="3.20.20.70">
    <property type="entry name" value="Aldolase class I"/>
    <property type="match status" value="1"/>
</dbReference>
<dbReference type="Proteomes" id="UP001139289">
    <property type="component" value="Unassembled WGS sequence"/>
</dbReference>